<feature type="binding site" evidence="3">
    <location>
        <position position="278"/>
    </location>
    <ligand>
        <name>Zn(2+)</name>
        <dbReference type="ChEBI" id="CHEBI:29105"/>
    </ligand>
</feature>
<dbReference type="STRING" id="1318466.BN85404070"/>
<keyword evidence="3" id="KW-0479">Metal-binding</keyword>
<dbReference type="GO" id="GO:0019843">
    <property type="term" value="F:rRNA binding"/>
    <property type="evidence" value="ECO:0007669"/>
    <property type="project" value="UniProtKB-KW"/>
</dbReference>
<feature type="binding site" evidence="3">
    <location>
        <position position="270"/>
    </location>
    <ligand>
        <name>Zn(2+)</name>
        <dbReference type="ChEBI" id="CHEBI:29105"/>
    </ligand>
</feature>
<comment type="cofactor">
    <cofactor evidence="3">
        <name>Zn(2+)</name>
        <dbReference type="ChEBI" id="CHEBI:29105"/>
    </cofactor>
    <text evidence="3">Binds 1 zinc ion per subunit.</text>
</comment>
<feature type="binding site" evidence="3">
    <location>
        <position position="284"/>
    </location>
    <ligand>
        <name>Zn(2+)</name>
        <dbReference type="ChEBI" id="CHEBI:29105"/>
    </ligand>
</feature>
<evidence type="ECO:0000313" key="6">
    <source>
        <dbReference type="EMBL" id="CCV63984.1"/>
    </source>
</evidence>
<organism evidence="6 7">
    <name type="scientific">Alteracholeplasma palmae (strain ATCC 49389 / J233)</name>
    <name type="common">Acholeplasma palmae</name>
    <dbReference type="NCBI Taxonomy" id="1318466"/>
    <lineage>
        <taxon>Bacteria</taxon>
        <taxon>Bacillati</taxon>
        <taxon>Mycoplasmatota</taxon>
        <taxon>Mollicutes</taxon>
        <taxon>Acholeplasmatales</taxon>
        <taxon>Acholeplasmataceae</taxon>
        <taxon>Acholeplasma</taxon>
    </lineage>
</organism>
<dbReference type="PROSITE" id="PS51721">
    <property type="entry name" value="G_CP"/>
    <property type="match status" value="1"/>
</dbReference>
<evidence type="ECO:0000259" key="4">
    <source>
        <dbReference type="PROSITE" id="PS50936"/>
    </source>
</evidence>
<accession>U4KK34</accession>
<dbReference type="CDD" id="cd01854">
    <property type="entry name" value="YjeQ_EngC"/>
    <property type="match status" value="1"/>
</dbReference>
<dbReference type="SUPFAM" id="SSF52540">
    <property type="entry name" value="P-loop containing nucleoside triphosphate hydrolases"/>
    <property type="match status" value="1"/>
</dbReference>
<keyword evidence="3" id="KW-0690">Ribosome biogenesis</keyword>
<dbReference type="InterPro" id="IPR004881">
    <property type="entry name" value="Ribosome_biogen_GTPase_RsgA"/>
</dbReference>
<dbReference type="Proteomes" id="UP000032740">
    <property type="component" value="Chromosome"/>
</dbReference>
<dbReference type="Pfam" id="PF03193">
    <property type="entry name" value="RsgA_GTPase"/>
    <property type="match status" value="1"/>
</dbReference>
<dbReference type="KEGG" id="apal:BN85404070"/>
<keyword evidence="1 3" id="KW-0547">Nucleotide-binding</keyword>
<dbReference type="GO" id="GO:0046872">
    <property type="term" value="F:metal ion binding"/>
    <property type="evidence" value="ECO:0007669"/>
    <property type="project" value="UniProtKB-KW"/>
</dbReference>
<keyword evidence="3" id="KW-0963">Cytoplasm</keyword>
<name>U4KK34_ALTPJ</name>
<reference evidence="6 7" key="1">
    <citation type="journal article" date="2013" name="J. Mol. Microbiol. Biotechnol.">
        <title>Analysis of the Complete Genomes of Acholeplasma brassicae , A. palmae and A. laidlawii and Their Comparison to the Obligate Parasites from ' Candidatus Phytoplasma'.</title>
        <authorList>
            <person name="Kube M."/>
            <person name="Siewert C."/>
            <person name="Migdoll A.M."/>
            <person name="Duduk B."/>
            <person name="Holz S."/>
            <person name="Rabus R."/>
            <person name="Seemuller E."/>
            <person name="Mitrovic J."/>
            <person name="Muller I."/>
            <person name="Buttner C."/>
            <person name="Reinhardt R."/>
        </authorList>
    </citation>
    <scope>NUCLEOTIDE SEQUENCE [LARGE SCALE GENOMIC DNA]</scope>
    <source>
        <strain evidence="6 7">J233</strain>
    </source>
</reference>
<dbReference type="InterPro" id="IPR010914">
    <property type="entry name" value="RsgA_GTPase_dom"/>
</dbReference>
<dbReference type="RefSeq" id="WP_026656956.1">
    <property type="nucleotide sequence ID" value="NC_022538.1"/>
</dbReference>
<dbReference type="GO" id="GO:0042274">
    <property type="term" value="P:ribosomal small subunit biogenesis"/>
    <property type="evidence" value="ECO:0007669"/>
    <property type="project" value="UniProtKB-UniRule"/>
</dbReference>
<dbReference type="InterPro" id="IPR030378">
    <property type="entry name" value="G_CP_dom"/>
</dbReference>
<comment type="function">
    <text evidence="3">One of several proteins that assist in the late maturation steps of the functional core of the 30S ribosomal subunit. Helps release RbfA from mature subunits. May play a role in the assembly of ribosomal proteins into the subunit. Circularly permuted GTPase that catalyzes slow GTP hydrolysis, GTPase activity is stimulated by the 30S ribosomal subunit.</text>
</comment>
<dbReference type="PANTHER" id="PTHR32120">
    <property type="entry name" value="SMALL RIBOSOMAL SUBUNIT BIOGENESIS GTPASE RSGA"/>
    <property type="match status" value="1"/>
</dbReference>
<comment type="subunit">
    <text evidence="3">Monomer. Associates with 30S ribosomal subunit, binds 16S rRNA.</text>
</comment>
<dbReference type="NCBIfam" id="TIGR00157">
    <property type="entry name" value="ribosome small subunit-dependent GTPase A"/>
    <property type="match status" value="1"/>
</dbReference>
<evidence type="ECO:0000313" key="7">
    <source>
        <dbReference type="Proteomes" id="UP000032740"/>
    </source>
</evidence>
<feature type="binding site" evidence="3">
    <location>
        <begin position="189"/>
        <end position="197"/>
    </location>
    <ligand>
        <name>GTP</name>
        <dbReference type="ChEBI" id="CHEBI:37565"/>
    </ligand>
</feature>
<keyword evidence="7" id="KW-1185">Reference proteome</keyword>
<dbReference type="AlphaFoldDB" id="U4KK34"/>
<feature type="binding site" evidence="3">
    <location>
        <position position="276"/>
    </location>
    <ligand>
        <name>Zn(2+)</name>
        <dbReference type="ChEBI" id="CHEBI:29105"/>
    </ligand>
</feature>
<keyword evidence="3" id="KW-0699">rRNA-binding</keyword>
<feature type="binding site" evidence="3">
    <location>
        <begin position="136"/>
        <end position="139"/>
    </location>
    <ligand>
        <name>GTP</name>
        <dbReference type="ChEBI" id="CHEBI:37565"/>
    </ligand>
</feature>
<feature type="domain" description="CP-type G" evidence="5">
    <location>
        <begin position="87"/>
        <end position="246"/>
    </location>
</feature>
<dbReference type="HAMAP" id="MF_01820">
    <property type="entry name" value="GTPase_RsgA"/>
    <property type="match status" value="1"/>
</dbReference>
<evidence type="ECO:0000259" key="5">
    <source>
        <dbReference type="PROSITE" id="PS51721"/>
    </source>
</evidence>
<comment type="similarity">
    <text evidence="3">Belongs to the TRAFAC class YlqF/YawG GTPase family. RsgA subfamily.</text>
</comment>
<proteinExistence type="inferred from homology"/>
<dbReference type="InterPro" id="IPR027417">
    <property type="entry name" value="P-loop_NTPase"/>
</dbReference>
<dbReference type="Gene3D" id="1.10.40.50">
    <property type="entry name" value="Probable gtpase engc, domain 3"/>
    <property type="match status" value="1"/>
</dbReference>
<keyword evidence="3" id="KW-0378">Hydrolase</keyword>
<dbReference type="PANTHER" id="PTHR32120:SF11">
    <property type="entry name" value="SMALL RIBOSOMAL SUBUNIT BIOGENESIS GTPASE RSGA 1, MITOCHONDRIAL-RELATED"/>
    <property type="match status" value="1"/>
</dbReference>
<sequence length="317" mass="36836">MKKAFITKLIAGQYVIKDVETKEIYDAKARGKLRALRLEQDSSFLKQNTKKTKKDIKVTQVSPKVGDYVYYEKIDDKYMIDSILPRENELIRPDVANIDQVLLVFSVIKPEFSFNLLDKFLLILEQNKLSVILVVSKIDLIDEKELNELKDKLKYYEKLYPIYYINSKQKIGFDVLTNIFKDKLTVLAGQTGVGKSTLMNALLPELNLKTQEISEALGRGKHTTRHSELYEFNDGYIADTPGFSKLELAFFYPEDIKEFYPDFMKLSDNCKFGNKCVHINEPSCGVKMALEKNEIPKERYDNYVAFYTEIKNQKDKY</sequence>
<protein>
    <recommendedName>
        <fullName evidence="3">Small ribosomal subunit biogenesis GTPase RsgA</fullName>
        <ecNumber evidence="3">3.6.1.-</ecNumber>
    </recommendedName>
</protein>
<keyword evidence="3" id="KW-0862">Zinc</keyword>
<comment type="subcellular location">
    <subcellularLocation>
        <location evidence="3">Cytoplasm</location>
    </subcellularLocation>
</comment>
<dbReference type="OrthoDB" id="9809485at2"/>
<keyword evidence="3" id="KW-0694">RNA-binding</keyword>
<dbReference type="GO" id="GO:0003924">
    <property type="term" value="F:GTPase activity"/>
    <property type="evidence" value="ECO:0007669"/>
    <property type="project" value="UniProtKB-UniRule"/>
</dbReference>
<feature type="domain" description="EngC GTPase" evidence="4">
    <location>
        <begin position="96"/>
        <end position="244"/>
    </location>
</feature>
<gene>
    <name evidence="3 6" type="primary">rsgA</name>
    <name evidence="6" type="ORF">BN85404070</name>
</gene>
<dbReference type="HOGENOM" id="CLU_033617_2_1_14"/>
<evidence type="ECO:0000256" key="3">
    <source>
        <dbReference type="HAMAP-Rule" id="MF_01820"/>
    </source>
</evidence>
<dbReference type="Gene3D" id="3.40.50.300">
    <property type="entry name" value="P-loop containing nucleotide triphosphate hydrolases"/>
    <property type="match status" value="1"/>
</dbReference>
<evidence type="ECO:0000256" key="1">
    <source>
        <dbReference type="ARBA" id="ARBA00022741"/>
    </source>
</evidence>
<dbReference type="PROSITE" id="PS50936">
    <property type="entry name" value="ENGC_GTPASE"/>
    <property type="match status" value="1"/>
</dbReference>
<dbReference type="EMBL" id="FO681347">
    <property type="protein sequence ID" value="CCV63984.1"/>
    <property type="molecule type" value="Genomic_DNA"/>
</dbReference>
<keyword evidence="2 3" id="KW-0342">GTP-binding</keyword>
<dbReference type="EC" id="3.6.1.-" evidence="3"/>
<evidence type="ECO:0000256" key="2">
    <source>
        <dbReference type="ARBA" id="ARBA00023134"/>
    </source>
</evidence>
<dbReference type="GO" id="GO:0005525">
    <property type="term" value="F:GTP binding"/>
    <property type="evidence" value="ECO:0007669"/>
    <property type="project" value="UniProtKB-UniRule"/>
</dbReference>
<dbReference type="GO" id="GO:0005737">
    <property type="term" value="C:cytoplasm"/>
    <property type="evidence" value="ECO:0007669"/>
    <property type="project" value="UniProtKB-SubCell"/>
</dbReference>